<evidence type="ECO:0000256" key="3">
    <source>
        <dbReference type="SAM" id="SignalP"/>
    </source>
</evidence>
<gene>
    <name evidence="4" type="ORF">DZC52_13390</name>
</gene>
<dbReference type="AlphaFoldDB" id="A0A3E1K5H4"/>
<dbReference type="Pfam" id="PF17963">
    <property type="entry name" value="Big_9"/>
    <property type="match status" value="4"/>
</dbReference>
<dbReference type="EMBL" id="QUZK01000048">
    <property type="protein sequence ID" value="RFF29297.1"/>
    <property type="molecule type" value="Genomic_DNA"/>
</dbReference>
<keyword evidence="2" id="KW-0812">Transmembrane</keyword>
<feature type="chain" id="PRO_5017653750" evidence="3">
    <location>
        <begin position="34"/>
        <end position="520"/>
    </location>
</feature>
<proteinExistence type="predicted"/>
<evidence type="ECO:0000313" key="4">
    <source>
        <dbReference type="EMBL" id="RFF29297.1"/>
    </source>
</evidence>
<dbReference type="Gene3D" id="2.60.40.3440">
    <property type="match status" value="4"/>
</dbReference>
<name>A0A3E1K5H4_9GAMM</name>
<comment type="caution">
    <text evidence="4">The sequence shown here is derived from an EMBL/GenBank/DDBJ whole genome shotgun (WGS) entry which is preliminary data.</text>
</comment>
<protein>
    <submittedName>
        <fullName evidence="4">Tandem-95 repeat protein</fullName>
    </submittedName>
</protein>
<dbReference type="OrthoDB" id="5800390at2"/>
<reference evidence="4 5" key="1">
    <citation type="submission" date="2018-08" db="EMBL/GenBank/DDBJ databases">
        <title>Wenzhouxiangella salilacus sp. nov., a novel bacterium isolated from a saline lake in Xinjiang Province, China.</title>
        <authorList>
            <person name="Han S."/>
        </authorList>
    </citation>
    <scope>NUCLEOTIDE SEQUENCE [LARGE SCALE GENOMIC DNA]</scope>
    <source>
        <strain evidence="4 5">XDB06</strain>
    </source>
</reference>
<feature type="transmembrane region" description="Helical" evidence="2">
    <location>
        <begin position="491"/>
        <end position="516"/>
    </location>
</feature>
<dbReference type="RefSeq" id="WP_116651663.1">
    <property type="nucleotide sequence ID" value="NZ_QUZK01000048.1"/>
</dbReference>
<keyword evidence="2" id="KW-0472">Membrane</keyword>
<accession>A0A3E1K5H4</accession>
<evidence type="ECO:0000256" key="2">
    <source>
        <dbReference type="SAM" id="Phobius"/>
    </source>
</evidence>
<organism evidence="4 5">
    <name type="scientific">Wenzhouxiangella sediminis</name>
    <dbReference type="NCBI Taxonomy" id="1792836"/>
    <lineage>
        <taxon>Bacteria</taxon>
        <taxon>Pseudomonadati</taxon>
        <taxon>Pseudomonadota</taxon>
        <taxon>Gammaproteobacteria</taxon>
        <taxon>Chromatiales</taxon>
        <taxon>Wenzhouxiangellaceae</taxon>
        <taxon>Wenzhouxiangella</taxon>
    </lineage>
</organism>
<feature type="signal peptide" evidence="3">
    <location>
        <begin position="1"/>
        <end position="33"/>
    </location>
</feature>
<keyword evidence="2" id="KW-1133">Transmembrane helix</keyword>
<evidence type="ECO:0000256" key="1">
    <source>
        <dbReference type="SAM" id="MobiDB-lite"/>
    </source>
</evidence>
<keyword evidence="5" id="KW-1185">Reference proteome</keyword>
<dbReference type="NCBIfam" id="NF012211">
    <property type="entry name" value="tand_rpt_95"/>
    <property type="match status" value="2"/>
</dbReference>
<sequence length="520" mass="54288">MSKSCRPRIKLRGTRVAPIGAAVGVAVSSALNAQTPPEAVDDNFEVVKRNVWQAAGNVFDNDTAVNPFFRSISSLDVRDAGYVFRSSGDVTYRRLYEGRCAATSDRFEYEMEDDSGLNVTAELQVTLLPPVQTDTYQVQAGQTLTEDVQANDPMPINPLNVVDQLNVTDFLAPGFGTVNQSSPGVVNQTGQFTYQPDPGFSGNDSFVYLTADPDTGCDWNTEVNVLVLPTAVTDSASTPGGQQVCNIDVLGNDLGSGLSLVNVTQPVNGTVSISGDDTLCFTPDQGFLGLATFAYTIEDTNGSQVDGSVEVDVFNLPPVLVDDSYQVNAGQSLSGNVFDNDSDPNGDSLSASLATPPADGNVVLDPDGAFTYTPDAGFSGSDGFSYSATDALRGAPPTANVAIVVVPVVVDTVVTGSTEQEVSGNLLDDAQGSGLTVTGWTEPSIGTLTVNPHGSYTFVAPPGFTGTVEFQFTAEDAFGSQVQGSVSLGFALAYSVPGPGAGGLGLLALLLGWLGFRRLR</sequence>
<feature type="compositionally biased region" description="Polar residues" evidence="1">
    <location>
        <begin position="332"/>
        <end position="353"/>
    </location>
</feature>
<dbReference type="Proteomes" id="UP000260351">
    <property type="component" value="Unassembled WGS sequence"/>
</dbReference>
<feature type="region of interest" description="Disordered" evidence="1">
    <location>
        <begin position="332"/>
        <end position="358"/>
    </location>
</feature>
<keyword evidence="3" id="KW-0732">Signal</keyword>
<evidence type="ECO:0000313" key="5">
    <source>
        <dbReference type="Proteomes" id="UP000260351"/>
    </source>
</evidence>